<dbReference type="EMBL" id="CAJPIZ010003305">
    <property type="protein sequence ID" value="CAG2106199.1"/>
    <property type="molecule type" value="Genomic_DNA"/>
</dbReference>
<dbReference type="GO" id="GO:0051460">
    <property type="term" value="P:negative regulation of corticotropin secretion"/>
    <property type="evidence" value="ECO:0007669"/>
    <property type="project" value="TreeGrafter"/>
</dbReference>
<feature type="non-terminal residue" evidence="2">
    <location>
        <position position="1"/>
    </location>
</feature>
<dbReference type="AlphaFoldDB" id="A0A7R9KPV4"/>
<dbReference type="OrthoDB" id="10056927at2759"/>
<proteinExistence type="predicted"/>
<organism evidence="2">
    <name type="scientific">Medioppia subpectinata</name>
    <dbReference type="NCBI Taxonomy" id="1979941"/>
    <lineage>
        <taxon>Eukaryota</taxon>
        <taxon>Metazoa</taxon>
        <taxon>Ecdysozoa</taxon>
        <taxon>Arthropoda</taxon>
        <taxon>Chelicerata</taxon>
        <taxon>Arachnida</taxon>
        <taxon>Acari</taxon>
        <taxon>Acariformes</taxon>
        <taxon>Sarcoptiformes</taxon>
        <taxon>Oribatida</taxon>
        <taxon>Brachypylina</taxon>
        <taxon>Oppioidea</taxon>
        <taxon>Oppiidae</taxon>
        <taxon>Medioppia</taxon>
    </lineage>
</organism>
<dbReference type="Pfam" id="PF23541">
    <property type="entry name" value="CRF-BP_C"/>
    <property type="match status" value="1"/>
</dbReference>
<name>A0A7R9KPV4_9ACAR</name>
<dbReference type="InterPro" id="IPR008435">
    <property type="entry name" value="CRF-bd"/>
</dbReference>
<dbReference type="PANTHER" id="PTHR10278:SF0">
    <property type="entry name" value="CORTICOTROPIN-RELEASING FACTOR-BINDING PROTEIN"/>
    <property type="match status" value="1"/>
</dbReference>
<dbReference type="GO" id="GO:0009755">
    <property type="term" value="P:hormone-mediated signaling pathway"/>
    <property type="evidence" value="ECO:0007669"/>
    <property type="project" value="TreeGrafter"/>
</dbReference>
<dbReference type="Proteomes" id="UP000759131">
    <property type="component" value="Unassembled WGS sequence"/>
</dbReference>
<dbReference type="EMBL" id="OC857880">
    <property type="protein sequence ID" value="CAD7625769.1"/>
    <property type="molecule type" value="Genomic_DNA"/>
</dbReference>
<dbReference type="InterPro" id="IPR056178">
    <property type="entry name" value="CRF-BP_C"/>
</dbReference>
<dbReference type="GO" id="GO:0051424">
    <property type="term" value="F:corticotropin-releasing hormone binding"/>
    <property type="evidence" value="ECO:0007669"/>
    <property type="project" value="InterPro"/>
</dbReference>
<sequence length="159" mass="17297">TITACNAVLQNPQGVYTLRNYGEAVNCTISIIFPESFRVLALNIGAQHRPNTDLIEPQLLEVETGLIRKCKERGLRDYVEILGGDGLDPHLMAVAEDFCGIDSIPTKHKFEVACGNTAVRLVSSGRHDNSVTIAFDLLLDIDSPTLLCPAMLETIALSC</sequence>
<keyword evidence="3" id="KW-1185">Reference proteome</keyword>
<feature type="domain" description="Corticotropin-releasing factor binding protein C-terminal" evidence="1">
    <location>
        <begin position="8"/>
        <end position="138"/>
    </location>
</feature>
<evidence type="ECO:0000313" key="2">
    <source>
        <dbReference type="EMBL" id="CAD7625769.1"/>
    </source>
</evidence>
<dbReference type="GO" id="GO:0005615">
    <property type="term" value="C:extracellular space"/>
    <property type="evidence" value="ECO:0007669"/>
    <property type="project" value="TreeGrafter"/>
</dbReference>
<gene>
    <name evidence="2" type="ORF">OSB1V03_LOCUS6202</name>
</gene>
<evidence type="ECO:0000313" key="3">
    <source>
        <dbReference type="Proteomes" id="UP000759131"/>
    </source>
</evidence>
<accession>A0A7R9KPV4</accession>
<evidence type="ECO:0000259" key="1">
    <source>
        <dbReference type="Pfam" id="PF23541"/>
    </source>
</evidence>
<dbReference type="PANTHER" id="PTHR10278">
    <property type="entry name" value="CORTICOTROPIN-RELEASING FACTOR-BINDING PROTEIN"/>
    <property type="match status" value="1"/>
</dbReference>
<protein>
    <recommendedName>
        <fullName evidence="1">Corticotropin-releasing factor binding protein C-terminal domain-containing protein</fullName>
    </recommendedName>
</protein>
<reference evidence="2" key="1">
    <citation type="submission" date="2020-11" db="EMBL/GenBank/DDBJ databases">
        <authorList>
            <person name="Tran Van P."/>
        </authorList>
    </citation>
    <scope>NUCLEOTIDE SEQUENCE</scope>
</reference>